<reference evidence="2 3" key="1">
    <citation type="submission" date="2016-03" db="EMBL/GenBank/DDBJ databases">
        <title>Shallow-sea hydrothermal system.</title>
        <authorList>
            <person name="Tang K."/>
        </authorList>
    </citation>
    <scope>NUCLEOTIDE SEQUENCE [LARGE SCALE GENOMIC DNA]</scope>
    <source>
        <strain evidence="2 3">JLT9</strain>
    </source>
</reference>
<dbReference type="EMBL" id="CP014989">
    <property type="protein sequence ID" value="ANS79701.1"/>
    <property type="molecule type" value="Genomic_DNA"/>
</dbReference>
<dbReference type="KEGG" id="serj:SGUI_2305"/>
<accession>A0A1B1NE86</accession>
<dbReference type="STRING" id="1758689.SGUI_2305"/>
<keyword evidence="3" id="KW-1185">Reference proteome</keyword>
<dbReference type="AlphaFoldDB" id="A0A1B1NE86"/>
<dbReference type="Proteomes" id="UP000092482">
    <property type="component" value="Chromosome"/>
</dbReference>
<feature type="region of interest" description="Disordered" evidence="1">
    <location>
        <begin position="14"/>
        <end position="76"/>
    </location>
</feature>
<evidence type="ECO:0000256" key="1">
    <source>
        <dbReference type="SAM" id="MobiDB-lite"/>
    </source>
</evidence>
<feature type="compositionally biased region" description="Low complexity" evidence="1">
    <location>
        <begin position="27"/>
        <end position="38"/>
    </location>
</feature>
<proteinExistence type="predicted"/>
<organism evidence="2 3">
    <name type="scientific">Serinicoccus hydrothermalis</name>
    <dbReference type="NCBI Taxonomy" id="1758689"/>
    <lineage>
        <taxon>Bacteria</taxon>
        <taxon>Bacillati</taxon>
        <taxon>Actinomycetota</taxon>
        <taxon>Actinomycetes</taxon>
        <taxon>Micrococcales</taxon>
        <taxon>Ornithinimicrobiaceae</taxon>
        <taxon>Serinicoccus</taxon>
    </lineage>
</organism>
<gene>
    <name evidence="2" type="ORF">SGUI_2305</name>
</gene>
<sequence length="332" mass="35034">MILALAGVLTLGACAGGGDGGAREDAAGTQAGATSAAPEPDDGEAPDGGEGGDGKEGQQEVAPTTEEPAELPRGGREIFPDFRLVGYVGDPDSPAMGRLGIGDPDERAAEIETELAGFAGDREMLPVLELVVSIAHPVPGEDGSFRTQVTDQMIEDHLDLARRHDAMLLLNIQTGAVPFPDEVRDFEEWLLEPDVGVALDSEWAVSPGQVPGEVYGSTTGAELDEVAAYLSGLVEEHDLPEKAMVYHQVHASVVQDEAALTAHDGVVAIKSVDGIGHPQDKVSTYDLVNESTPEHVHGGFKLFPEEDVEFGPLTTPEEVAELDPEVEYLMVE</sequence>
<evidence type="ECO:0000313" key="2">
    <source>
        <dbReference type="EMBL" id="ANS79701.1"/>
    </source>
</evidence>
<protein>
    <submittedName>
        <fullName evidence="2">Lipoprotein</fullName>
    </submittedName>
</protein>
<evidence type="ECO:0000313" key="3">
    <source>
        <dbReference type="Proteomes" id="UP000092482"/>
    </source>
</evidence>
<name>A0A1B1NE86_9MICO</name>
<keyword evidence="2" id="KW-0449">Lipoprotein</keyword>